<keyword evidence="3" id="KW-0547">Nucleotide-binding</keyword>
<protein>
    <recommendedName>
        <fullName evidence="8">Protein kinase domain-containing protein</fullName>
    </recommendedName>
</protein>
<evidence type="ECO:0000313" key="6">
    <source>
        <dbReference type="EMBL" id="RRT39182.1"/>
    </source>
</evidence>
<sequence>SPEYATEGQISVKSDVYSYVVLQLEIVSGFRNSSFPLITDTANLLAYVCRRSRSKIYDVLCHRFYS</sequence>
<feature type="non-terminal residue" evidence="6">
    <location>
        <position position="1"/>
    </location>
</feature>
<dbReference type="GO" id="GO:0005886">
    <property type="term" value="C:plasma membrane"/>
    <property type="evidence" value="ECO:0007669"/>
    <property type="project" value="TreeGrafter"/>
</dbReference>
<evidence type="ECO:0000256" key="1">
    <source>
        <dbReference type="ARBA" id="ARBA00022527"/>
    </source>
</evidence>
<dbReference type="EMBL" id="AMZH03020415">
    <property type="protein sequence ID" value="RRT39182.1"/>
    <property type="molecule type" value="Genomic_DNA"/>
</dbReference>
<dbReference type="GO" id="GO:0004674">
    <property type="term" value="F:protein serine/threonine kinase activity"/>
    <property type="evidence" value="ECO:0007669"/>
    <property type="project" value="UniProtKB-KW"/>
</dbReference>
<dbReference type="PANTHER" id="PTHR27002">
    <property type="entry name" value="RECEPTOR-LIKE SERINE/THREONINE-PROTEIN KINASE SD1-8"/>
    <property type="match status" value="1"/>
</dbReference>
<keyword evidence="4" id="KW-0418">Kinase</keyword>
<keyword evidence="5" id="KW-0067">ATP-binding</keyword>
<evidence type="ECO:0000313" key="7">
    <source>
        <dbReference type="Proteomes" id="UP000287651"/>
    </source>
</evidence>
<name>A0A426XIA3_ENSVE</name>
<proteinExistence type="predicted"/>
<comment type="caution">
    <text evidence="6">The sequence shown here is derived from an EMBL/GenBank/DDBJ whole genome shotgun (WGS) entry which is preliminary data.</text>
</comment>
<keyword evidence="1" id="KW-0723">Serine/threonine-protein kinase</keyword>
<dbReference type="InterPro" id="IPR011009">
    <property type="entry name" value="Kinase-like_dom_sf"/>
</dbReference>
<evidence type="ECO:0008006" key="8">
    <source>
        <dbReference type="Google" id="ProtNLM"/>
    </source>
</evidence>
<dbReference type="PANTHER" id="PTHR27002:SF181">
    <property type="entry name" value="RECEPTOR-LIKE SERINE_THREONINE-PROTEIN KINASE"/>
    <property type="match status" value="1"/>
</dbReference>
<reference evidence="6 7" key="1">
    <citation type="journal article" date="2014" name="Agronomy (Basel)">
        <title>A Draft Genome Sequence for Ensete ventricosum, the Drought-Tolerant Tree Against Hunger.</title>
        <authorList>
            <person name="Harrison J."/>
            <person name="Moore K.A."/>
            <person name="Paszkiewicz K."/>
            <person name="Jones T."/>
            <person name="Grant M."/>
            <person name="Ambacheew D."/>
            <person name="Muzemil S."/>
            <person name="Studholme D.J."/>
        </authorList>
    </citation>
    <scope>NUCLEOTIDE SEQUENCE [LARGE SCALE GENOMIC DNA]</scope>
</reference>
<dbReference type="Proteomes" id="UP000287651">
    <property type="component" value="Unassembled WGS sequence"/>
</dbReference>
<evidence type="ECO:0000256" key="2">
    <source>
        <dbReference type="ARBA" id="ARBA00022679"/>
    </source>
</evidence>
<gene>
    <name evidence="6" type="ORF">B296_00046803</name>
</gene>
<evidence type="ECO:0000256" key="5">
    <source>
        <dbReference type="ARBA" id="ARBA00022840"/>
    </source>
</evidence>
<evidence type="ECO:0000256" key="3">
    <source>
        <dbReference type="ARBA" id="ARBA00022741"/>
    </source>
</evidence>
<dbReference type="GO" id="GO:0005524">
    <property type="term" value="F:ATP binding"/>
    <property type="evidence" value="ECO:0007669"/>
    <property type="project" value="UniProtKB-KW"/>
</dbReference>
<evidence type="ECO:0000256" key="4">
    <source>
        <dbReference type="ARBA" id="ARBA00022777"/>
    </source>
</evidence>
<dbReference type="SUPFAM" id="SSF56112">
    <property type="entry name" value="Protein kinase-like (PK-like)"/>
    <property type="match status" value="1"/>
</dbReference>
<keyword evidence="2" id="KW-0808">Transferase</keyword>
<dbReference type="Gene3D" id="1.10.510.10">
    <property type="entry name" value="Transferase(Phosphotransferase) domain 1"/>
    <property type="match status" value="1"/>
</dbReference>
<dbReference type="AlphaFoldDB" id="A0A426XIA3"/>
<organism evidence="6 7">
    <name type="scientific">Ensete ventricosum</name>
    <name type="common">Abyssinian banana</name>
    <name type="synonym">Musa ensete</name>
    <dbReference type="NCBI Taxonomy" id="4639"/>
    <lineage>
        <taxon>Eukaryota</taxon>
        <taxon>Viridiplantae</taxon>
        <taxon>Streptophyta</taxon>
        <taxon>Embryophyta</taxon>
        <taxon>Tracheophyta</taxon>
        <taxon>Spermatophyta</taxon>
        <taxon>Magnoliopsida</taxon>
        <taxon>Liliopsida</taxon>
        <taxon>Zingiberales</taxon>
        <taxon>Musaceae</taxon>
        <taxon>Ensete</taxon>
    </lineage>
</organism>
<accession>A0A426XIA3</accession>